<evidence type="ECO:0000313" key="2">
    <source>
        <dbReference type="Proteomes" id="UP000053144"/>
    </source>
</evidence>
<evidence type="ECO:0000313" key="1">
    <source>
        <dbReference type="EMBL" id="KOM44235.1"/>
    </source>
</evidence>
<dbReference type="EMBL" id="CM003375">
    <property type="protein sequence ID" value="KOM44235.1"/>
    <property type="molecule type" value="Genomic_DNA"/>
</dbReference>
<organism evidence="1 2">
    <name type="scientific">Phaseolus angularis</name>
    <name type="common">Azuki bean</name>
    <name type="synonym">Vigna angularis</name>
    <dbReference type="NCBI Taxonomy" id="3914"/>
    <lineage>
        <taxon>Eukaryota</taxon>
        <taxon>Viridiplantae</taxon>
        <taxon>Streptophyta</taxon>
        <taxon>Embryophyta</taxon>
        <taxon>Tracheophyta</taxon>
        <taxon>Spermatophyta</taxon>
        <taxon>Magnoliopsida</taxon>
        <taxon>eudicotyledons</taxon>
        <taxon>Gunneridae</taxon>
        <taxon>Pentapetalae</taxon>
        <taxon>rosids</taxon>
        <taxon>fabids</taxon>
        <taxon>Fabales</taxon>
        <taxon>Fabaceae</taxon>
        <taxon>Papilionoideae</taxon>
        <taxon>50 kb inversion clade</taxon>
        <taxon>NPAAA clade</taxon>
        <taxon>indigoferoid/millettioid clade</taxon>
        <taxon>Phaseoleae</taxon>
        <taxon>Vigna</taxon>
    </lineage>
</organism>
<sequence>MIGVEILGEGRKREGCIYGGGLAKEGSHFWHGGEHPEEMNPSFLPFSTVQRAPKVSYTNFRRAERRIWVGLLVRVKLLHQDLGEEVENCWKLQEDHDLHVWGKIDPKIYKGSLQENARTSNFGESKLDVRPIGARPWLGSEAVGLGVLVIVAFGLNVVSLSVNLEHSALLVSGFNLKRSVIFCVSERSALIKLSVSERSYGTVVVEDVCPQRRMNYVVRGAGGPGLCAGFGHSEGTNLVNDMKYFGSVFVRKSRSHHKCITSRDRSSTYHPDECLLGIVVSIGYCETSV</sequence>
<gene>
    <name evidence="1" type="ORF">LR48_Vigan05g184000</name>
</gene>
<dbReference type="Proteomes" id="UP000053144">
    <property type="component" value="Chromosome 5"/>
</dbReference>
<proteinExistence type="predicted"/>
<dbReference type="Gramene" id="KOM44235">
    <property type="protein sequence ID" value="KOM44235"/>
    <property type="gene ID" value="LR48_Vigan05g184000"/>
</dbReference>
<protein>
    <submittedName>
        <fullName evidence="1">Uncharacterized protein</fullName>
    </submittedName>
</protein>
<accession>A0A0L9UMV1</accession>
<dbReference type="AlphaFoldDB" id="A0A0L9UMV1"/>
<name>A0A0L9UMV1_PHAAN</name>
<reference evidence="2" key="1">
    <citation type="journal article" date="2015" name="Proc. Natl. Acad. Sci. U.S.A.">
        <title>Genome sequencing of adzuki bean (Vigna angularis) provides insight into high starch and low fat accumulation and domestication.</title>
        <authorList>
            <person name="Yang K."/>
            <person name="Tian Z."/>
            <person name="Chen C."/>
            <person name="Luo L."/>
            <person name="Zhao B."/>
            <person name="Wang Z."/>
            <person name="Yu L."/>
            <person name="Li Y."/>
            <person name="Sun Y."/>
            <person name="Li W."/>
            <person name="Chen Y."/>
            <person name="Li Y."/>
            <person name="Zhang Y."/>
            <person name="Ai D."/>
            <person name="Zhao J."/>
            <person name="Shang C."/>
            <person name="Ma Y."/>
            <person name="Wu B."/>
            <person name="Wang M."/>
            <person name="Gao L."/>
            <person name="Sun D."/>
            <person name="Zhang P."/>
            <person name="Guo F."/>
            <person name="Wang W."/>
            <person name="Li Y."/>
            <person name="Wang J."/>
            <person name="Varshney R.K."/>
            <person name="Wang J."/>
            <person name="Ling H.Q."/>
            <person name="Wan P."/>
        </authorList>
    </citation>
    <scope>NUCLEOTIDE SEQUENCE</scope>
    <source>
        <strain evidence="2">cv. Jingnong 6</strain>
    </source>
</reference>